<evidence type="ECO:0000256" key="6">
    <source>
        <dbReference type="SAM" id="MobiDB-lite"/>
    </source>
</evidence>
<keyword evidence="3 8" id="KW-0560">Oxidoreductase</keyword>
<dbReference type="EMBL" id="SDOV01000003">
    <property type="protein sequence ID" value="KAH7642854.1"/>
    <property type="molecule type" value="Genomic_DNA"/>
</dbReference>
<proteinExistence type="predicted"/>
<evidence type="ECO:0000256" key="3">
    <source>
        <dbReference type="ARBA" id="ARBA00022559"/>
    </source>
</evidence>
<dbReference type="InterPro" id="IPR037120">
    <property type="entry name" value="Haem_peroxidase_sf_animal"/>
</dbReference>
<dbReference type="Gene3D" id="1.10.640.10">
    <property type="entry name" value="Haem peroxidase domain superfamily, animal type"/>
    <property type="match status" value="1"/>
</dbReference>
<keyword evidence="7" id="KW-0812">Transmembrane</keyword>
<dbReference type="InterPro" id="IPR019791">
    <property type="entry name" value="Haem_peroxidase_animal"/>
</dbReference>
<dbReference type="PROSITE" id="PS50292">
    <property type="entry name" value="PEROXIDASE_3"/>
    <property type="match status" value="1"/>
</dbReference>
<gene>
    <name evidence="8" type="ORF">HUG17_9545</name>
</gene>
<evidence type="ECO:0000256" key="7">
    <source>
        <dbReference type="SAM" id="Phobius"/>
    </source>
</evidence>
<evidence type="ECO:0000256" key="2">
    <source>
        <dbReference type="ARBA" id="ARBA00022525"/>
    </source>
</evidence>
<keyword evidence="4" id="KW-0732">Signal</keyword>
<dbReference type="PANTHER" id="PTHR11475:SF106">
    <property type="entry name" value="CURLY SU"/>
    <property type="match status" value="1"/>
</dbReference>
<keyword evidence="7" id="KW-1133">Transmembrane helix</keyword>
<dbReference type="GO" id="GO:0005576">
    <property type="term" value="C:extracellular region"/>
    <property type="evidence" value="ECO:0007669"/>
    <property type="project" value="UniProtKB-SubCell"/>
</dbReference>
<dbReference type="PANTHER" id="PTHR11475">
    <property type="entry name" value="OXIDASE/PEROXIDASE"/>
    <property type="match status" value="1"/>
</dbReference>
<comment type="caution">
    <text evidence="8">The sequence shown here is derived from an EMBL/GenBank/DDBJ whole genome shotgun (WGS) entry which is preliminary data.</text>
</comment>
<keyword evidence="5" id="KW-0479">Metal-binding</keyword>
<protein>
    <submittedName>
        <fullName evidence="8">Peroxidase</fullName>
    </submittedName>
</protein>
<evidence type="ECO:0000256" key="5">
    <source>
        <dbReference type="PIRSR" id="PIRSR619791-2"/>
    </source>
</evidence>
<keyword evidence="3 8" id="KW-0575">Peroxidase</keyword>
<name>A0A9D4P1U6_DERFA</name>
<evidence type="ECO:0000313" key="8">
    <source>
        <dbReference type="EMBL" id="KAH7642854.1"/>
    </source>
</evidence>
<sequence length="1006" mass="116063">MECHLLKEKYCHGCDVLCERGEQGEGENGWCALRFPYQSGITFRMRSLSSTMTATIMKITVSTIMIIILLFIIGIVKSHKTLPSSMMTYNQRRISSIPYNNFNQMNNYPIKQNFMPNSNQVNNDNNNDNYYHQSQSNSNQIDNQNHHNSNQINNNQHKHHSNYDQQRWRPIPPAQQQQQDLFDRKFSKMRSNPFEKYLNNNNQITMKRWPSSPTSSITKSAFAWAEQQRQQSSSLYENDNNNRQVVHQQQHDTSSTASDNNYVMNGENNNDNDNYLANSNECALILKRFDTNDQTPPSSYGGLSFKAMMEALRGGSKEFNDEEAQNQICITYDDVNGAVEKAMRIRRYVRPNNIDNLEPPPEQIAETAEVIQEATKILAYRFELSYDEILNALPLIDMSRTIFWPHCPGHVKPINCRMERFRSYTGHCNNLENPSWGAANTAFVRYLPPVYSNGIDGYRKSVMKGRKLPHPRLVTRMVHADFDHPSTDMTILVMSWGQFLDHDLALAMPPRFFIDGHEVEVDCCRLPPGQPPHELCEPVQIPPKDPVYGPMGRKCHDFKRSIAGHRPNCALGPRVHVNILTSPIDANFVYGSTRAAAERLRTFRGGLMRTWNIFDKERMKPLLPAEDKNPDLECINRPRNLFCFIAGDIRVNEQIHLTVLHTLYVRDHNRMAIELGRINPHWDDERIYQETRHIMAATVQHIAFNEWLPIVIGDTMMNRHNLKLVEDGGYYNGYDPRSHTSPSQAFTTSAFRFGHTFIQGKVMRFDNNHKMVGQHSLRNLLRRPYIVYRPGMIDELAMGLVDTPAQNYDSFITKEVSGHLFQEEDDFAGMDLPMLNLLRAREQGVAGYNFYREWCGLKRAESFEDLIPMVGNRTAQLYSELYAHPDDIDLWSGGVSEVPMPDALVGPTFACIIARNFANIRNGDRFWYENPGMPSSFTPGQLQEIKKSSQARIICANGDNITTIQRWALRRPHEIFNPRLRCNEIPDLDLNYWRENPNNGQWMMNG</sequence>
<keyword evidence="7" id="KW-0472">Membrane</keyword>
<evidence type="ECO:0000256" key="1">
    <source>
        <dbReference type="ARBA" id="ARBA00004613"/>
    </source>
</evidence>
<dbReference type="GO" id="GO:0004601">
    <property type="term" value="F:peroxidase activity"/>
    <property type="evidence" value="ECO:0007669"/>
    <property type="project" value="UniProtKB-KW"/>
</dbReference>
<comment type="subcellular location">
    <subcellularLocation>
        <location evidence="1">Secreted</location>
    </subcellularLocation>
</comment>
<dbReference type="FunFam" id="1.10.640.10:FF:000003">
    <property type="entry name" value="chorion peroxidase"/>
    <property type="match status" value="1"/>
</dbReference>
<reference evidence="8" key="2">
    <citation type="journal article" date="2021" name="World Allergy Organ. J.">
        <title>Chromosome-level assembly of Dermatophagoides farinae genome and transcriptome reveals two novel allergens Der f 37 and Der f 39.</title>
        <authorList>
            <person name="Chen J."/>
            <person name="Cai Z."/>
            <person name="Fan D."/>
            <person name="Hu J."/>
            <person name="Hou Y."/>
            <person name="He Y."/>
            <person name="Zhang Z."/>
            <person name="Zhao Z."/>
            <person name="Gao P."/>
            <person name="Hu W."/>
            <person name="Sun J."/>
            <person name="Li J."/>
            <person name="Ji K."/>
        </authorList>
    </citation>
    <scope>NUCLEOTIDE SEQUENCE</scope>
    <source>
        <strain evidence="8">JKM2019</strain>
    </source>
</reference>
<keyword evidence="5" id="KW-0349">Heme</keyword>
<dbReference type="GO" id="GO:0046872">
    <property type="term" value="F:metal ion binding"/>
    <property type="evidence" value="ECO:0007669"/>
    <property type="project" value="UniProtKB-KW"/>
</dbReference>
<accession>A0A9D4P1U6</accession>
<feature type="binding site" description="axial binding residue" evidence="5">
    <location>
        <position position="755"/>
    </location>
    <ligand>
        <name>heme b</name>
        <dbReference type="ChEBI" id="CHEBI:60344"/>
    </ligand>
    <ligandPart>
        <name>Fe</name>
        <dbReference type="ChEBI" id="CHEBI:18248"/>
    </ligandPart>
</feature>
<dbReference type="InterPro" id="IPR010255">
    <property type="entry name" value="Haem_peroxidase_sf"/>
</dbReference>
<keyword evidence="2" id="KW-0964">Secreted</keyword>
<feature type="transmembrane region" description="Helical" evidence="7">
    <location>
        <begin position="55"/>
        <end position="76"/>
    </location>
</feature>
<dbReference type="AlphaFoldDB" id="A0A9D4P1U6"/>
<dbReference type="PRINTS" id="PR00457">
    <property type="entry name" value="ANPEROXIDASE"/>
</dbReference>
<dbReference type="GO" id="GO:0020037">
    <property type="term" value="F:heme binding"/>
    <property type="evidence" value="ECO:0007669"/>
    <property type="project" value="InterPro"/>
</dbReference>
<dbReference type="SUPFAM" id="SSF48113">
    <property type="entry name" value="Heme-dependent peroxidases"/>
    <property type="match status" value="1"/>
</dbReference>
<feature type="compositionally biased region" description="Low complexity" evidence="6">
    <location>
        <begin position="117"/>
        <end position="155"/>
    </location>
</feature>
<evidence type="ECO:0000256" key="4">
    <source>
        <dbReference type="ARBA" id="ARBA00022729"/>
    </source>
</evidence>
<feature type="region of interest" description="Disordered" evidence="6">
    <location>
        <begin position="113"/>
        <end position="165"/>
    </location>
</feature>
<dbReference type="Proteomes" id="UP000828236">
    <property type="component" value="Unassembled WGS sequence"/>
</dbReference>
<keyword evidence="5" id="KW-0408">Iron</keyword>
<dbReference type="Pfam" id="PF03098">
    <property type="entry name" value="An_peroxidase"/>
    <property type="match status" value="1"/>
</dbReference>
<organism evidence="8">
    <name type="scientific">Dermatophagoides farinae</name>
    <name type="common">American house dust mite</name>
    <dbReference type="NCBI Taxonomy" id="6954"/>
    <lineage>
        <taxon>Eukaryota</taxon>
        <taxon>Metazoa</taxon>
        <taxon>Ecdysozoa</taxon>
        <taxon>Arthropoda</taxon>
        <taxon>Chelicerata</taxon>
        <taxon>Arachnida</taxon>
        <taxon>Acari</taxon>
        <taxon>Acariformes</taxon>
        <taxon>Sarcoptiformes</taxon>
        <taxon>Astigmata</taxon>
        <taxon>Psoroptidia</taxon>
        <taxon>Analgoidea</taxon>
        <taxon>Pyroglyphidae</taxon>
        <taxon>Dermatophagoidinae</taxon>
        <taxon>Dermatophagoides</taxon>
    </lineage>
</organism>
<dbReference type="GO" id="GO:0006979">
    <property type="term" value="P:response to oxidative stress"/>
    <property type="evidence" value="ECO:0007669"/>
    <property type="project" value="InterPro"/>
</dbReference>
<dbReference type="CDD" id="cd09823">
    <property type="entry name" value="peroxinectin_like"/>
    <property type="match status" value="1"/>
</dbReference>
<reference evidence="8" key="1">
    <citation type="submission" date="2020-06" db="EMBL/GenBank/DDBJ databases">
        <authorList>
            <person name="Ji K."/>
            <person name="Li J."/>
        </authorList>
    </citation>
    <scope>NUCLEOTIDE SEQUENCE</scope>
    <source>
        <strain evidence="8">JKM2019</strain>
        <tissue evidence="8">Whole body</tissue>
    </source>
</reference>